<feature type="transmembrane region" description="Helical" evidence="6">
    <location>
        <begin position="42"/>
        <end position="58"/>
    </location>
</feature>
<keyword evidence="5 6" id="KW-0472">Membrane</keyword>
<organism evidence="8 9">
    <name type="scientific">Marinicella litoralis</name>
    <dbReference type="NCBI Taxonomy" id="644220"/>
    <lineage>
        <taxon>Bacteria</taxon>
        <taxon>Pseudomonadati</taxon>
        <taxon>Pseudomonadota</taxon>
        <taxon>Gammaproteobacteria</taxon>
        <taxon>Lysobacterales</taxon>
        <taxon>Marinicellaceae</taxon>
        <taxon>Marinicella</taxon>
    </lineage>
</organism>
<proteinExistence type="inferred from homology"/>
<feature type="transmembrane region" description="Helical" evidence="6">
    <location>
        <begin position="105"/>
        <end position="122"/>
    </location>
</feature>
<comment type="caution">
    <text evidence="8">The sequence shown here is derived from an EMBL/GenBank/DDBJ whole genome shotgun (WGS) entry which is preliminary data.</text>
</comment>
<evidence type="ECO:0000256" key="3">
    <source>
        <dbReference type="ARBA" id="ARBA00022692"/>
    </source>
</evidence>
<dbReference type="Pfam" id="PF00892">
    <property type="entry name" value="EamA"/>
    <property type="match status" value="2"/>
</dbReference>
<feature type="transmembrane region" description="Helical" evidence="6">
    <location>
        <begin position="281"/>
        <end position="299"/>
    </location>
</feature>
<dbReference type="AlphaFoldDB" id="A0A4R6XZA1"/>
<name>A0A4R6XZA1_9GAMM</name>
<comment type="similarity">
    <text evidence="2">Belongs to the EamA transporter family.</text>
</comment>
<protein>
    <submittedName>
        <fullName evidence="8">EamA domain-containing membrane protein RarD</fullName>
    </submittedName>
</protein>
<evidence type="ECO:0000313" key="9">
    <source>
        <dbReference type="Proteomes" id="UP000295724"/>
    </source>
</evidence>
<evidence type="ECO:0000256" key="1">
    <source>
        <dbReference type="ARBA" id="ARBA00004141"/>
    </source>
</evidence>
<reference evidence="8 9" key="1">
    <citation type="submission" date="2019-03" db="EMBL/GenBank/DDBJ databases">
        <title>Genomic Encyclopedia of Type Strains, Phase IV (KMG-IV): sequencing the most valuable type-strain genomes for metagenomic binning, comparative biology and taxonomic classification.</title>
        <authorList>
            <person name="Goeker M."/>
        </authorList>
    </citation>
    <scope>NUCLEOTIDE SEQUENCE [LARGE SCALE GENOMIC DNA]</scope>
    <source>
        <strain evidence="8 9">DSM 25488</strain>
    </source>
</reference>
<sequence length="301" mass="33550">MATQLNSWKKGLFLSLLTVVCWSTLPVSLKISLSATDAMTLTWFRFLTAGLVTFFFLLSKNKLKEFKSLSQSDWLWLGLAAMMLIGNYVLFLIGMDMTSPANAQVFIQLAPLLMTLGGVLIYKESFNRMQMLGVVAILIGLVLFFQDQIKQIIANDYTTGIWVMFAAALTWAIYALIQKKLATKLSSQSILFFIYCFASLVMFYWSDLGSLKSINSLQWWAIAYACLNTVIAYGAFAEALNHWNASRVGMILALTPVFTLLFINAFASVFPQLLAAESIQIIGYLGMLFIVSGSMLASLKK</sequence>
<evidence type="ECO:0000256" key="2">
    <source>
        <dbReference type="ARBA" id="ARBA00007362"/>
    </source>
</evidence>
<feature type="domain" description="EamA" evidence="7">
    <location>
        <begin position="159"/>
        <end position="297"/>
    </location>
</feature>
<feature type="transmembrane region" description="Helical" evidence="6">
    <location>
        <begin position="129"/>
        <end position="145"/>
    </location>
</feature>
<feature type="domain" description="EamA" evidence="7">
    <location>
        <begin position="10"/>
        <end position="145"/>
    </location>
</feature>
<dbReference type="InterPro" id="IPR037185">
    <property type="entry name" value="EmrE-like"/>
</dbReference>
<feature type="transmembrane region" description="Helical" evidence="6">
    <location>
        <begin position="74"/>
        <end position="93"/>
    </location>
</feature>
<accession>A0A4R6XZA1</accession>
<feature type="transmembrane region" description="Helical" evidence="6">
    <location>
        <begin position="248"/>
        <end position="269"/>
    </location>
</feature>
<dbReference type="SUPFAM" id="SSF103481">
    <property type="entry name" value="Multidrug resistance efflux transporter EmrE"/>
    <property type="match status" value="1"/>
</dbReference>
<evidence type="ECO:0000256" key="5">
    <source>
        <dbReference type="ARBA" id="ARBA00023136"/>
    </source>
</evidence>
<evidence type="ECO:0000256" key="6">
    <source>
        <dbReference type="SAM" id="Phobius"/>
    </source>
</evidence>
<dbReference type="GO" id="GO:0016020">
    <property type="term" value="C:membrane"/>
    <property type="evidence" value="ECO:0007669"/>
    <property type="project" value="UniProtKB-SubCell"/>
</dbReference>
<comment type="subcellular location">
    <subcellularLocation>
        <location evidence="1">Membrane</location>
        <topology evidence="1">Multi-pass membrane protein</topology>
    </subcellularLocation>
</comment>
<evidence type="ECO:0000256" key="4">
    <source>
        <dbReference type="ARBA" id="ARBA00022989"/>
    </source>
</evidence>
<keyword evidence="4 6" id="KW-1133">Transmembrane helix</keyword>
<evidence type="ECO:0000259" key="7">
    <source>
        <dbReference type="Pfam" id="PF00892"/>
    </source>
</evidence>
<dbReference type="InterPro" id="IPR050638">
    <property type="entry name" value="AA-Vitamin_Transporters"/>
</dbReference>
<feature type="transmembrane region" description="Helical" evidence="6">
    <location>
        <begin position="217"/>
        <end position="236"/>
    </location>
</feature>
<evidence type="ECO:0000313" key="8">
    <source>
        <dbReference type="EMBL" id="TDR23617.1"/>
    </source>
</evidence>
<feature type="transmembrane region" description="Helical" evidence="6">
    <location>
        <begin position="189"/>
        <end position="205"/>
    </location>
</feature>
<keyword evidence="3 6" id="KW-0812">Transmembrane</keyword>
<dbReference type="PANTHER" id="PTHR32322">
    <property type="entry name" value="INNER MEMBRANE TRANSPORTER"/>
    <property type="match status" value="1"/>
</dbReference>
<gene>
    <name evidence="8" type="ORF">C8D91_0481</name>
</gene>
<feature type="transmembrane region" description="Helical" evidence="6">
    <location>
        <begin position="157"/>
        <end position="177"/>
    </location>
</feature>
<dbReference type="InterPro" id="IPR000620">
    <property type="entry name" value="EamA_dom"/>
</dbReference>
<dbReference type="Proteomes" id="UP000295724">
    <property type="component" value="Unassembled WGS sequence"/>
</dbReference>
<dbReference type="EMBL" id="SNZB01000001">
    <property type="protein sequence ID" value="TDR23617.1"/>
    <property type="molecule type" value="Genomic_DNA"/>
</dbReference>
<keyword evidence="9" id="KW-1185">Reference proteome</keyword>
<dbReference type="PANTHER" id="PTHR32322:SF2">
    <property type="entry name" value="EAMA DOMAIN-CONTAINING PROTEIN"/>
    <property type="match status" value="1"/>
</dbReference>
<dbReference type="RefSeq" id="WP_099017757.1">
    <property type="nucleotide sequence ID" value="NZ_NIHB01000001.1"/>
</dbReference>
<dbReference type="OrthoDB" id="8479066at2"/>